<dbReference type="AlphaFoldDB" id="A0A381PF65"/>
<feature type="non-terminal residue" evidence="1">
    <location>
        <position position="1"/>
    </location>
</feature>
<proteinExistence type="predicted"/>
<gene>
    <name evidence="1" type="ORF">METZ01_LOCUS17842</name>
</gene>
<evidence type="ECO:0008006" key="2">
    <source>
        <dbReference type="Google" id="ProtNLM"/>
    </source>
</evidence>
<protein>
    <recommendedName>
        <fullName evidence="2">High light inducible protein</fullName>
    </recommendedName>
</protein>
<organism evidence="1">
    <name type="scientific">marine metagenome</name>
    <dbReference type="NCBI Taxonomy" id="408172"/>
    <lineage>
        <taxon>unclassified sequences</taxon>
        <taxon>metagenomes</taxon>
        <taxon>ecological metagenomes</taxon>
    </lineage>
</organism>
<dbReference type="InterPro" id="IPR021763">
    <property type="entry name" value="DUF3326"/>
</dbReference>
<sequence>VVTESNQDFYNCEATTYRAGNDAHLISPGMALEFRKRQSENTGRFNVAMLIPTGIGAAIGGHAGDATPVAQLMASVCDQLILHPNVVNASDINEMPANALYIEGSVLCRLIMGAVGIQPVRANQVLVLLHPHPDRVFTNLAMNAVNAARSSYGLNCQRVIEMDRPLVMSPDYTGSERAAGSVEGFENLCYLLDKYRGEYDAIAIASVISTPLHYYSDYFWSDGDMVNPWGGVESMLTHTISSMYDLPSAHAPMLESQAVLDIETGVVDPRMAAEVISVSFLQCVLKGLQRSPKIIRDPEAMRDPGVLTARDISCLVIPDGCLGLPTFAALEQGIPVIAVRENVNLMKNDLEALPWASGQLHIVDNYWEAAGVLSAIRTGIEPSAVRRPLRSILLEQTPTSLPMPEQLH</sequence>
<dbReference type="Pfam" id="PF11805">
    <property type="entry name" value="DUF3326"/>
    <property type="match status" value="1"/>
</dbReference>
<accession>A0A381PF65</accession>
<evidence type="ECO:0000313" key="1">
    <source>
        <dbReference type="EMBL" id="SUZ64988.1"/>
    </source>
</evidence>
<dbReference type="EMBL" id="UINC01000948">
    <property type="protein sequence ID" value="SUZ64988.1"/>
    <property type="molecule type" value="Genomic_DNA"/>
</dbReference>
<name>A0A381PF65_9ZZZZ</name>
<dbReference type="PANTHER" id="PTHR36891">
    <property type="entry name" value="OS01G0127400 PROTEIN"/>
    <property type="match status" value="1"/>
</dbReference>
<dbReference type="PANTHER" id="PTHR36891:SF1">
    <property type="entry name" value="OS01G0127400 PROTEIN"/>
    <property type="match status" value="1"/>
</dbReference>
<reference evidence="1" key="1">
    <citation type="submission" date="2018-05" db="EMBL/GenBank/DDBJ databases">
        <authorList>
            <person name="Lanie J.A."/>
            <person name="Ng W.-L."/>
            <person name="Kazmierczak K.M."/>
            <person name="Andrzejewski T.M."/>
            <person name="Davidsen T.M."/>
            <person name="Wayne K.J."/>
            <person name="Tettelin H."/>
            <person name="Glass J.I."/>
            <person name="Rusch D."/>
            <person name="Podicherti R."/>
            <person name="Tsui H.-C.T."/>
            <person name="Winkler M.E."/>
        </authorList>
    </citation>
    <scope>NUCLEOTIDE SEQUENCE</scope>
</reference>